<dbReference type="EMBL" id="UINC01000803">
    <property type="protein sequence ID" value="SUZ61443.1"/>
    <property type="molecule type" value="Genomic_DNA"/>
</dbReference>
<organism evidence="1">
    <name type="scientific">marine metagenome</name>
    <dbReference type="NCBI Taxonomy" id="408172"/>
    <lineage>
        <taxon>unclassified sequences</taxon>
        <taxon>metagenomes</taxon>
        <taxon>ecological metagenomes</taxon>
    </lineage>
</organism>
<proteinExistence type="predicted"/>
<reference evidence="1" key="1">
    <citation type="submission" date="2018-05" db="EMBL/GenBank/DDBJ databases">
        <authorList>
            <person name="Lanie J.A."/>
            <person name="Ng W.-L."/>
            <person name="Kazmierczak K.M."/>
            <person name="Andrzejewski T.M."/>
            <person name="Davidsen T.M."/>
            <person name="Wayne K.J."/>
            <person name="Tettelin H."/>
            <person name="Glass J.I."/>
            <person name="Rusch D."/>
            <person name="Podicherti R."/>
            <person name="Tsui H.-C.T."/>
            <person name="Winkler M.E."/>
        </authorList>
    </citation>
    <scope>NUCLEOTIDE SEQUENCE</scope>
</reference>
<sequence length="55" mass="6129">VLALCEQNDLVVDPLPADFVSNPATAWFLWLVPTIDGLYGTQRAMWEYAGSFIGR</sequence>
<name>A0A381P731_9ZZZZ</name>
<feature type="non-terminal residue" evidence="1">
    <location>
        <position position="1"/>
    </location>
</feature>
<dbReference type="AlphaFoldDB" id="A0A381P731"/>
<protein>
    <submittedName>
        <fullName evidence="1">Uncharacterized protein</fullName>
    </submittedName>
</protein>
<gene>
    <name evidence="1" type="ORF">METZ01_LOCUS14297</name>
</gene>
<evidence type="ECO:0000313" key="1">
    <source>
        <dbReference type="EMBL" id="SUZ61443.1"/>
    </source>
</evidence>
<accession>A0A381P731</accession>